<dbReference type="Proteomes" id="UP000719412">
    <property type="component" value="Unassembled WGS sequence"/>
</dbReference>
<evidence type="ECO:0000259" key="3">
    <source>
        <dbReference type="Pfam" id="PF13843"/>
    </source>
</evidence>
<feature type="compositionally biased region" description="Polar residues" evidence="2">
    <location>
        <begin position="440"/>
        <end position="462"/>
    </location>
</feature>
<dbReference type="InterPro" id="IPR029526">
    <property type="entry name" value="PGBD"/>
</dbReference>
<organism evidence="4 5">
    <name type="scientific">Tenebrio molitor</name>
    <name type="common">Yellow mealworm beetle</name>
    <dbReference type="NCBI Taxonomy" id="7067"/>
    <lineage>
        <taxon>Eukaryota</taxon>
        <taxon>Metazoa</taxon>
        <taxon>Ecdysozoa</taxon>
        <taxon>Arthropoda</taxon>
        <taxon>Hexapoda</taxon>
        <taxon>Insecta</taxon>
        <taxon>Pterygota</taxon>
        <taxon>Neoptera</taxon>
        <taxon>Endopterygota</taxon>
        <taxon>Coleoptera</taxon>
        <taxon>Polyphaga</taxon>
        <taxon>Cucujiformia</taxon>
        <taxon>Tenebrionidae</taxon>
        <taxon>Tenebrio</taxon>
    </lineage>
</organism>
<comment type="subcellular location">
    <subcellularLocation>
        <location evidence="1">Nucleus</location>
    </subcellularLocation>
</comment>
<name>A0A8J6LMV2_TENMO</name>
<dbReference type="Pfam" id="PF13843">
    <property type="entry name" value="DDE_Tnp_1_7"/>
    <property type="match status" value="1"/>
</dbReference>
<evidence type="ECO:0000313" key="5">
    <source>
        <dbReference type="Proteomes" id="UP000719412"/>
    </source>
</evidence>
<dbReference type="AlphaFoldDB" id="A0A8J6LMV2"/>
<protein>
    <recommendedName>
        <fullName evidence="3">PiggyBac transposable element-derived protein domain-containing protein</fullName>
    </recommendedName>
</protein>
<keyword evidence="5" id="KW-1185">Reference proteome</keyword>
<sequence>MYFVRSPSRSSPASDPFVPLVSELGHPAYPQFPARSFPYRLNNIFNLKKIGYKEFYMDRNRHRPLTTAELEEESRRILEESSDESFQEESDESEGGEIEDGENRNGNDGECQNEVADQDHLCPFDSQSDVGDSEHVEGSSDEYGQTTDDQRNYYIGKDKRNKWSKKSLCLKKYDFSSTGGRCSFKQYIPNKPAKYGLKIYSIADARTFYTYNLELYVGKQPEGEFATSNSPTDVVKRLVEPIRGTNRNITCDNWYTSIPLAQDLFKNYSLTLVGTMRKSRREIPPEFLSNKRREAKSSVFGFCDNMLLVSYVPKKYRSVTLLSTMHSSADIDKASGDDKKSEVITFYNVTKAAVDVVDQLCATYSCQRRTRRWPLAVFFALINIAGINSYVLYNYYKSPVNKVKRRIFLRQLAMDLASEQMNARKSITSLPRALKRRLESTSTQERPETTILTPNTSQKRGMSYGQISTNLGLSKSTIHAIMRKWEHTGTVVRRPGSGRRRVSSVEQNEAVINILQNRPLSNAEEEVAITHLPGSVRTAPVAARKMTLTPRHKEVRVGFALQHLPQDDAFWSRVVFSDEKTFQSCPNGRIRVYRPRNTRYEERYVDATDRNEWPFFCKYVSLDFGGDSRVSKIHNKFQAEGNVRDRPRSGRPKTAEDIQLDVLLSVEETPNSTTRQLAQKFNVSKSTIGNIFRKTKYHPYKIRLVHELSEDDFDRRVQFCEQVIPCVRMTRFLSAISYSQMKLRLLYVGLLTDKTLDTGHAKIHAGCERYELSPFFFNGNLTGGMYLEFLQNYLIPSLAELFPNYEDPDLPDERLWFQQDGAPPHYSETVRQYLDNTFPNRWIERRGVIEWRRLGRRT</sequence>
<feature type="compositionally biased region" description="Acidic residues" evidence="2">
    <location>
        <begin position="80"/>
        <end position="100"/>
    </location>
</feature>
<feature type="domain" description="PiggyBac transposable element-derived protein" evidence="3">
    <location>
        <begin position="178"/>
        <end position="390"/>
    </location>
</feature>
<gene>
    <name evidence="4" type="ORF">GEV33_004280</name>
</gene>
<dbReference type="Gene3D" id="1.10.10.10">
    <property type="entry name" value="Winged helix-like DNA-binding domain superfamily/Winged helix DNA-binding domain"/>
    <property type="match status" value="1"/>
</dbReference>
<feature type="region of interest" description="Disordered" evidence="2">
    <location>
        <begin position="437"/>
        <end position="462"/>
    </location>
</feature>
<dbReference type="InterPro" id="IPR009057">
    <property type="entry name" value="Homeodomain-like_sf"/>
</dbReference>
<dbReference type="Gene3D" id="3.30.420.10">
    <property type="entry name" value="Ribonuclease H-like superfamily/Ribonuclease H"/>
    <property type="match status" value="2"/>
</dbReference>
<proteinExistence type="predicted"/>
<dbReference type="GO" id="GO:0005634">
    <property type="term" value="C:nucleus"/>
    <property type="evidence" value="ECO:0007669"/>
    <property type="project" value="UniProtKB-SubCell"/>
</dbReference>
<dbReference type="InterPro" id="IPR036388">
    <property type="entry name" value="WH-like_DNA-bd_sf"/>
</dbReference>
<reference evidence="4" key="2">
    <citation type="submission" date="2021-08" db="EMBL/GenBank/DDBJ databases">
        <authorList>
            <person name="Eriksson T."/>
        </authorList>
    </citation>
    <scope>NUCLEOTIDE SEQUENCE</scope>
    <source>
        <strain evidence="4">Stoneville</strain>
        <tissue evidence="4">Whole head</tissue>
    </source>
</reference>
<dbReference type="PANTHER" id="PTHR46599">
    <property type="entry name" value="PIGGYBAC TRANSPOSABLE ELEMENT-DERIVED PROTEIN 4"/>
    <property type="match status" value="1"/>
</dbReference>
<evidence type="ECO:0000256" key="1">
    <source>
        <dbReference type="ARBA" id="ARBA00004123"/>
    </source>
</evidence>
<dbReference type="InterPro" id="IPR036397">
    <property type="entry name" value="RNaseH_sf"/>
</dbReference>
<feature type="region of interest" description="Disordered" evidence="2">
    <location>
        <begin position="67"/>
        <end position="152"/>
    </location>
</feature>
<evidence type="ECO:0000313" key="4">
    <source>
        <dbReference type="EMBL" id="KAH0818511.1"/>
    </source>
</evidence>
<dbReference type="GO" id="GO:0003676">
    <property type="term" value="F:nucleic acid binding"/>
    <property type="evidence" value="ECO:0007669"/>
    <property type="project" value="InterPro"/>
</dbReference>
<dbReference type="PANTHER" id="PTHR46599:SF6">
    <property type="entry name" value="DUAL SPECIFICITY PHOSPHATASE 26"/>
    <property type="match status" value="1"/>
</dbReference>
<evidence type="ECO:0000256" key="2">
    <source>
        <dbReference type="SAM" id="MobiDB-lite"/>
    </source>
</evidence>
<reference evidence="4" key="1">
    <citation type="journal article" date="2020" name="J Insects Food Feed">
        <title>The yellow mealworm (Tenebrio molitor) genome: a resource for the emerging insects as food and feed industry.</title>
        <authorList>
            <person name="Eriksson T."/>
            <person name="Andere A."/>
            <person name="Kelstrup H."/>
            <person name="Emery V."/>
            <person name="Picard C."/>
        </authorList>
    </citation>
    <scope>NUCLEOTIDE SEQUENCE</scope>
    <source>
        <strain evidence="4">Stoneville</strain>
        <tissue evidence="4">Whole head</tissue>
    </source>
</reference>
<accession>A0A8J6LMV2</accession>
<dbReference type="EMBL" id="JABDTM020017512">
    <property type="protein sequence ID" value="KAH0818511.1"/>
    <property type="molecule type" value="Genomic_DNA"/>
</dbReference>
<dbReference type="SUPFAM" id="SSF46689">
    <property type="entry name" value="Homeodomain-like"/>
    <property type="match status" value="1"/>
</dbReference>
<comment type="caution">
    <text evidence="4">The sequence shown here is derived from an EMBL/GenBank/DDBJ whole genome shotgun (WGS) entry which is preliminary data.</text>
</comment>